<feature type="transmembrane region" description="Helical" evidence="1">
    <location>
        <begin position="283"/>
        <end position="305"/>
    </location>
</feature>
<gene>
    <name evidence="2" type="ORF">BU23DRAFT_255746</name>
</gene>
<dbReference type="OrthoDB" id="2016523at2759"/>
<dbReference type="AlphaFoldDB" id="A0A6A5UUQ5"/>
<evidence type="ECO:0000313" key="3">
    <source>
        <dbReference type="Proteomes" id="UP000800036"/>
    </source>
</evidence>
<dbReference type="InterPro" id="IPR029675">
    <property type="entry name" value="PGAP4"/>
</dbReference>
<dbReference type="GO" id="GO:0000139">
    <property type="term" value="C:Golgi membrane"/>
    <property type="evidence" value="ECO:0007669"/>
    <property type="project" value="InterPro"/>
</dbReference>
<keyword evidence="1" id="KW-0812">Transmembrane</keyword>
<feature type="transmembrane region" description="Helical" evidence="1">
    <location>
        <begin position="253"/>
        <end position="271"/>
    </location>
</feature>
<dbReference type="GO" id="GO:0006506">
    <property type="term" value="P:GPI anchor biosynthetic process"/>
    <property type="evidence" value="ECO:0007669"/>
    <property type="project" value="InterPro"/>
</dbReference>
<reference evidence="2" key="1">
    <citation type="journal article" date="2020" name="Stud. Mycol.">
        <title>101 Dothideomycetes genomes: a test case for predicting lifestyles and emergence of pathogens.</title>
        <authorList>
            <person name="Haridas S."/>
            <person name="Albert R."/>
            <person name="Binder M."/>
            <person name="Bloem J."/>
            <person name="Labutti K."/>
            <person name="Salamov A."/>
            <person name="Andreopoulos B."/>
            <person name="Baker S."/>
            <person name="Barry K."/>
            <person name="Bills G."/>
            <person name="Bluhm B."/>
            <person name="Cannon C."/>
            <person name="Castanera R."/>
            <person name="Culley D."/>
            <person name="Daum C."/>
            <person name="Ezra D."/>
            <person name="Gonzalez J."/>
            <person name="Henrissat B."/>
            <person name="Kuo A."/>
            <person name="Liang C."/>
            <person name="Lipzen A."/>
            <person name="Lutzoni F."/>
            <person name="Magnuson J."/>
            <person name="Mondo S."/>
            <person name="Nolan M."/>
            <person name="Ohm R."/>
            <person name="Pangilinan J."/>
            <person name="Park H.-J."/>
            <person name="Ramirez L."/>
            <person name="Alfaro M."/>
            <person name="Sun H."/>
            <person name="Tritt A."/>
            <person name="Yoshinaga Y."/>
            <person name="Zwiers L.-H."/>
            <person name="Turgeon B."/>
            <person name="Goodwin S."/>
            <person name="Spatafora J."/>
            <person name="Crous P."/>
            <person name="Grigoriev I."/>
        </authorList>
    </citation>
    <scope>NUCLEOTIDE SEQUENCE</scope>
    <source>
        <strain evidence="2">CBS 107.79</strain>
    </source>
</reference>
<sequence>MRLSLTRLATLVFAIFTVWLTRRLHARAARDPTSLFFNPRTGYAPRYSLVRRQQALDYIGSAQNTSISPAASSSASPPPDKNLCVGIPSIARPNGGYLAETIGSLLSSLTPPERASIHLIVLIPHTTPSLHPSYAESWLHILADDIVTYADLPAPERDHIVHLEATDGPEYLTKGLFDYQVVLQRCAAMHTPYIAVFEDDVVAMEGWYARAMRAVERAEWKSAVKHASLEFLYLRLFYTEEFLGWNRESWGRYLFWSAGVWAVPMGLLLYLRERYPGLKARGLSTRGMGLFAWGIVAVVGFYFALGRIAVSPLQEGVQLMQNFGCCSQALVFPRGRALMLATYMAERGRGAPDVLIEEYANEKGELRWAVSPSLVQHIGRKSSKKDDFGEKSKYGMSVAEKIWSFGFEEWDPRILRDRGVA</sequence>
<accession>A0A6A5UUQ5</accession>
<dbReference type="EMBL" id="ML976715">
    <property type="protein sequence ID" value="KAF1968923.1"/>
    <property type="molecule type" value="Genomic_DNA"/>
</dbReference>
<keyword evidence="1" id="KW-0472">Membrane</keyword>
<dbReference type="Proteomes" id="UP000800036">
    <property type="component" value="Unassembled WGS sequence"/>
</dbReference>
<dbReference type="PANTHER" id="PTHR31410">
    <property type="entry name" value="TRANSMEMBRANE PROTEIN 246"/>
    <property type="match status" value="1"/>
</dbReference>
<organism evidence="2 3">
    <name type="scientific">Bimuria novae-zelandiae CBS 107.79</name>
    <dbReference type="NCBI Taxonomy" id="1447943"/>
    <lineage>
        <taxon>Eukaryota</taxon>
        <taxon>Fungi</taxon>
        <taxon>Dikarya</taxon>
        <taxon>Ascomycota</taxon>
        <taxon>Pezizomycotina</taxon>
        <taxon>Dothideomycetes</taxon>
        <taxon>Pleosporomycetidae</taxon>
        <taxon>Pleosporales</taxon>
        <taxon>Massarineae</taxon>
        <taxon>Didymosphaeriaceae</taxon>
        <taxon>Bimuria</taxon>
    </lineage>
</organism>
<evidence type="ECO:0008006" key="4">
    <source>
        <dbReference type="Google" id="ProtNLM"/>
    </source>
</evidence>
<evidence type="ECO:0000256" key="1">
    <source>
        <dbReference type="SAM" id="Phobius"/>
    </source>
</evidence>
<protein>
    <recommendedName>
        <fullName evidence="4">Integral membrane protein-like protein</fullName>
    </recommendedName>
</protein>
<keyword evidence="3" id="KW-1185">Reference proteome</keyword>
<keyword evidence="1" id="KW-1133">Transmembrane helix</keyword>
<proteinExistence type="predicted"/>
<name>A0A6A5UUQ5_9PLEO</name>
<dbReference type="CDD" id="cd22189">
    <property type="entry name" value="PGAP4-like_fungal"/>
    <property type="match status" value="1"/>
</dbReference>
<dbReference type="PANTHER" id="PTHR31410:SF1">
    <property type="entry name" value="POST-GPI ATTACHMENT TO PROTEINS FACTOR 4"/>
    <property type="match status" value="1"/>
</dbReference>
<evidence type="ECO:0000313" key="2">
    <source>
        <dbReference type="EMBL" id="KAF1968923.1"/>
    </source>
</evidence>
<dbReference type="GO" id="GO:0016757">
    <property type="term" value="F:glycosyltransferase activity"/>
    <property type="evidence" value="ECO:0007669"/>
    <property type="project" value="InterPro"/>
</dbReference>